<keyword evidence="3" id="KW-1185">Reference proteome</keyword>
<proteinExistence type="predicted"/>
<evidence type="ECO:0000313" key="3">
    <source>
        <dbReference type="Proteomes" id="UP001500282"/>
    </source>
</evidence>
<dbReference type="EMBL" id="BAAAIH010000022">
    <property type="protein sequence ID" value="GAA1278014.1"/>
    <property type="molecule type" value="Genomic_DNA"/>
</dbReference>
<organism evidence="2 3">
    <name type="scientific">Streptomyces javensis</name>
    <dbReference type="NCBI Taxonomy" id="114698"/>
    <lineage>
        <taxon>Bacteria</taxon>
        <taxon>Bacillati</taxon>
        <taxon>Actinomycetota</taxon>
        <taxon>Actinomycetes</taxon>
        <taxon>Kitasatosporales</taxon>
        <taxon>Streptomycetaceae</taxon>
        <taxon>Streptomyces</taxon>
        <taxon>Streptomyces violaceusniger group</taxon>
    </lineage>
</organism>
<comment type="caution">
    <text evidence="2">The sequence shown here is derived from an EMBL/GenBank/DDBJ whole genome shotgun (WGS) entry which is preliminary data.</text>
</comment>
<dbReference type="Proteomes" id="UP001500282">
    <property type="component" value="Unassembled WGS sequence"/>
</dbReference>
<gene>
    <name evidence="2" type="ORF">GCM10009579_41670</name>
</gene>
<feature type="region of interest" description="Disordered" evidence="1">
    <location>
        <begin position="77"/>
        <end position="110"/>
    </location>
</feature>
<sequence length="110" mass="11933">MFLQDGDLHPGPGEQQAEDHPGRPAAHHTACGPLHLMAPFDVPEAMGTLSGRVTQRRHATPAPRGLRGLRFTIGLNLPAPASVSPRDGVGRTRRSVWQPNPIRTDQPDVR</sequence>
<protein>
    <submittedName>
        <fullName evidence="2">Uncharacterized protein</fullName>
    </submittedName>
</protein>
<reference evidence="3" key="1">
    <citation type="journal article" date="2019" name="Int. J. Syst. Evol. Microbiol.">
        <title>The Global Catalogue of Microorganisms (GCM) 10K type strain sequencing project: providing services to taxonomists for standard genome sequencing and annotation.</title>
        <authorList>
            <consortium name="The Broad Institute Genomics Platform"/>
            <consortium name="The Broad Institute Genome Sequencing Center for Infectious Disease"/>
            <person name="Wu L."/>
            <person name="Ma J."/>
        </authorList>
    </citation>
    <scope>NUCLEOTIDE SEQUENCE [LARGE SCALE GENOMIC DNA]</scope>
    <source>
        <strain evidence="3">JCM 11448</strain>
    </source>
</reference>
<evidence type="ECO:0000313" key="2">
    <source>
        <dbReference type="EMBL" id="GAA1278014.1"/>
    </source>
</evidence>
<evidence type="ECO:0000256" key="1">
    <source>
        <dbReference type="SAM" id="MobiDB-lite"/>
    </source>
</evidence>
<name>A0ABP4HSU0_9ACTN</name>
<feature type="region of interest" description="Disordered" evidence="1">
    <location>
        <begin position="1"/>
        <end position="32"/>
    </location>
</feature>
<accession>A0ABP4HSU0</accession>